<evidence type="ECO:0000313" key="14">
    <source>
        <dbReference type="EMBL" id="CAK8684414.1"/>
    </source>
</evidence>
<evidence type="ECO:0000256" key="4">
    <source>
        <dbReference type="ARBA" id="ARBA00022837"/>
    </source>
</evidence>
<feature type="compositionally biased region" description="Low complexity" evidence="10">
    <location>
        <begin position="1336"/>
        <end position="1345"/>
    </location>
</feature>
<feature type="domain" description="Cadherin" evidence="13">
    <location>
        <begin position="250"/>
        <end position="358"/>
    </location>
</feature>
<evidence type="ECO:0000256" key="7">
    <source>
        <dbReference type="ARBA" id="ARBA00023136"/>
    </source>
</evidence>
<evidence type="ECO:0000256" key="10">
    <source>
        <dbReference type="SAM" id="MobiDB-lite"/>
    </source>
</evidence>
<dbReference type="CDD" id="cd11304">
    <property type="entry name" value="Cadherin_repeat"/>
    <property type="match status" value="7"/>
</dbReference>
<comment type="subcellular location">
    <subcellularLocation>
        <location evidence="1">Membrane</location>
        <topology evidence="1">Single-pass membrane protein</topology>
    </subcellularLocation>
</comment>
<feature type="compositionally biased region" description="Polar residues" evidence="10">
    <location>
        <begin position="1167"/>
        <end position="1176"/>
    </location>
</feature>
<dbReference type="InterPro" id="IPR020894">
    <property type="entry name" value="Cadherin_CS"/>
</dbReference>
<dbReference type="InterPro" id="IPR015919">
    <property type="entry name" value="Cadherin-like_sf"/>
</dbReference>
<dbReference type="PANTHER" id="PTHR24028">
    <property type="entry name" value="CADHERIN-87A"/>
    <property type="match status" value="1"/>
</dbReference>
<dbReference type="PRINTS" id="PR00205">
    <property type="entry name" value="CADHERIN"/>
</dbReference>
<evidence type="ECO:0000259" key="13">
    <source>
        <dbReference type="PROSITE" id="PS50268"/>
    </source>
</evidence>
<feature type="compositionally biased region" description="Polar residues" evidence="10">
    <location>
        <begin position="1012"/>
        <end position="1038"/>
    </location>
</feature>
<keyword evidence="7 11" id="KW-0472">Membrane</keyword>
<keyword evidence="12" id="KW-0732">Signal</keyword>
<dbReference type="Pfam" id="PF08266">
    <property type="entry name" value="Cadherin_2"/>
    <property type="match status" value="1"/>
</dbReference>
<feature type="compositionally biased region" description="Polar residues" evidence="10">
    <location>
        <begin position="1290"/>
        <end position="1302"/>
    </location>
</feature>
<feature type="region of interest" description="Disordered" evidence="10">
    <location>
        <begin position="1143"/>
        <end position="1345"/>
    </location>
</feature>
<feature type="chain" id="PRO_5046179275" description="Cadherin domain-containing protein" evidence="12">
    <location>
        <begin position="22"/>
        <end position="1442"/>
    </location>
</feature>
<evidence type="ECO:0000256" key="8">
    <source>
        <dbReference type="ARBA" id="ARBA00023180"/>
    </source>
</evidence>
<feature type="region of interest" description="Disordered" evidence="10">
    <location>
        <begin position="724"/>
        <end position="749"/>
    </location>
</feature>
<keyword evidence="15" id="KW-1185">Reference proteome</keyword>
<feature type="domain" description="Cadherin" evidence="13">
    <location>
        <begin position="481"/>
        <end position="591"/>
    </location>
</feature>
<dbReference type="PROSITE" id="PS00232">
    <property type="entry name" value="CADHERIN_1"/>
    <property type="match status" value="4"/>
</dbReference>
<feature type="domain" description="Cadherin" evidence="13">
    <location>
        <begin position="592"/>
        <end position="703"/>
    </location>
</feature>
<feature type="domain" description="Cadherin" evidence="13">
    <location>
        <begin position="784"/>
        <end position="872"/>
    </location>
</feature>
<dbReference type="InterPro" id="IPR013164">
    <property type="entry name" value="Cadherin_N"/>
</dbReference>
<name>A0ABP0FXU1_CLALP</name>
<feature type="signal peptide" evidence="12">
    <location>
        <begin position="1"/>
        <end position="21"/>
    </location>
</feature>
<evidence type="ECO:0000313" key="15">
    <source>
        <dbReference type="Proteomes" id="UP001642483"/>
    </source>
</evidence>
<keyword evidence="3" id="KW-0677">Repeat</keyword>
<feature type="region of interest" description="Disordered" evidence="10">
    <location>
        <begin position="961"/>
        <end position="988"/>
    </location>
</feature>
<dbReference type="EMBL" id="CAWYQH010000097">
    <property type="protein sequence ID" value="CAK8684414.1"/>
    <property type="molecule type" value="Genomic_DNA"/>
</dbReference>
<organism evidence="14 15">
    <name type="scientific">Clavelina lepadiformis</name>
    <name type="common">Light-bulb sea squirt</name>
    <name type="synonym">Ascidia lepadiformis</name>
    <dbReference type="NCBI Taxonomy" id="159417"/>
    <lineage>
        <taxon>Eukaryota</taxon>
        <taxon>Metazoa</taxon>
        <taxon>Chordata</taxon>
        <taxon>Tunicata</taxon>
        <taxon>Ascidiacea</taxon>
        <taxon>Aplousobranchia</taxon>
        <taxon>Clavelinidae</taxon>
        <taxon>Clavelina</taxon>
    </lineage>
</organism>
<dbReference type="SUPFAM" id="SSF49313">
    <property type="entry name" value="Cadherin-like"/>
    <property type="match status" value="6"/>
</dbReference>
<feature type="compositionally biased region" description="Polar residues" evidence="10">
    <location>
        <begin position="1148"/>
        <end position="1158"/>
    </location>
</feature>
<dbReference type="InterPro" id="IPR002126">
    <property type="entry name" value="Cadherin-like_dom"/>
</dbReference>
<sequence>MEVCKLYVLLLIYVCIGLSQTQFVYNANEESGKDDYLGNIAQDMELMPVGVGKPPRQYTILNGAEFVRVDKNTGELFTAVRLDREKLCPDNPETCKKDIEVAVLPSEYFQLVKIQLVIFDLNDNTPAFPSSQISKEISESAISGSVIRLDSAVDPDLGNNSINRYEISSSPPSAKDKNGLSVPYFKLDVLNNIDGTKIPQLILSKKLDRERIASYDLFLYAIDGADPPLTGTATVHIEVTDSNDHQPTFPKQSYVISVPEDVNDGYEVIKLKATDLDSGENARIVYTFPSEVSEQERAIFALNSETGSLTVTGAGLDYENRTIHHLTIEARDSGPNPAAAYVTVTVQVEDVNDEKPRIDVNFLDQEESPVSGEGTESDPVLIRENTAVGTFVAFVTVTDRDTGKNGNVSCRLLEPTSFEMQRVDQKDNRYLLKTKNELDRETQRIHTVEIQAWDFGAPSLSNNKRIVVELVDENDNSPKFGKPNYVLGVSENALPGDVIATLTAEDLDAGANAEITYSARPMERGVKVPFEIEPETGQVIFKSGATPLDAENKTEPFVLTITATDHGVPPRNTSATLSISVADENDNPPRFRQKNYIFRIEEDADVGKYVGRVVADDADVEKTTNARVTYSFADGSKDSPFTIQPESGEIHFNGRREDLDRESRHSQPYVLKAEATDHGNSPLTGICNVEIFLLDVNDNAPFIKFPNVTKDLSVVYIRKERIRPSDPDPELLGDENPAEKGAESADTDEVAEVKTENPVKDFILIDKKGSGYARRVSKSENIVITKIEAADPDEGESGRVRFAMSKGNDYGYFGVDMVTGNVTLEVTSEEQLRKMKPGCHVIEVKVSDLGKPTQATLTWVGIYVTDEDPVKFNKTKALSGCRNNSYFPDIYKHKGTALSTAGLDPLILYIIIGASALVVVIIIIVLVVMLRRKCRCCQDKKSRTYNVPSAADMYTDTSYTHGSPIVKRGQKGSPSMHHRIPNNGTVDSRSSFYSEWNAQMGQKGEHMHMMQRQRSVESLGSRTSARDSGTGDSMPSDAYHSTQAYKQQFANQPYQRQSYNQPHMQPSHVYLPPQDENIDEENRQMARHPHGNGMVFTSKCTNDCRLYGHGDNCWMPDSLQRPPSRMTSFKTPEDCESDSLRFPKRALSPNSYHHQQQVDGPDYHNMRYTSAPSNTPYYYDPGSKFDPSGQQQRGKFSTFRDDVNSDTGSPAHSQVASSNVSRQPSTTAGYRHPGYSSQGQLAPPAYSQSPVPFNAASPTPYNGQPRGKAYVNLQGGGYDMNGVGPDEAHSNLSSASSGNHPSYPQGYPAQHYPQDQMQPYYPSYQGYGGQPAPTHYGDQQGYGSDQQFEQDFSATNLILSPADSEPGDYKQRLERQMLQHQHPQQPGHGYGHPMDAGDNQRLLEENQAPVHQEDGASLDKLSTIREELDADEVVAEIDGLLL</sequence>
<keyword evidence="4 9" id="KW-0106">Calcium</keyword>
<feature type="domain" description="Cadherin" evidence="13">
    <location>
        <begin position="41"/>
        <end position="128"/>
    </location>
</feature>
<feature type="region of interest" description="Disordered" evidence="10">
    <location>
        <begin position="1003"/>
        <end position="1038"/>
    </location>
</feature>
<feature type="region of interest" description="Disordered" evidence="10">
    <location>
        <begin position="1378"/>
        <end position="1398"/>
    </location>
</feature>
<dbReference type="Proteomes" id="UP001642483">
    <property type="component" value="Unassembled WGS sequence"/>
</dbReference>
<evidence type="ECO:0000256" key="2">
    <source>
        <dbReference type="ARBA" id="ARBA00022692"/>
    </source>
</evidence>
<evidence type="ECO:0000256" key="12">
    <source>
        <dbReference type="SAM" id="SignalP"/>
    </source>
</evidence>
<keyword evidence="8" id="KW-0325">Glycoprotein</keyword>
<dbReference type="PANTHER" id="PTHR24028:SF146">
    <property type="entry name" value="CADHERIN 96CB, ISOFORM D-RELATED"/>
    <property type="match status" value="1"/>
</dbReference>
<proteinExistence type="predicted"/>
<keyword evidence="2 11" id="KW-0812">Transmembrane</keyword>
<keyword evidence="6 11" id="KW-1133">Transmembrane helix</keyword>
<evidence type="ECO:0000256" key="3">
    <source>
        <dbReference type="ARBA" id="ARBA00022737"/>
    </source>
</evidence>
<dbReference type="InterPro" id="IPR050174">
    <property type="entry name" value="Protocadherin/Cadherin-CA"/>
</dbReference>
<feature type="domain" description="Cadherin" evidence="13">
    <location>
        <begin position="129"/>
        <end position="249"/>
    </location>
</feature>
<evidence type="ECO:0000256" key="9">
    <source>
        <dbReference type="PROSITE-ProRule" id="PRU00043"/>
    </source>
</evidence>
<feature type="compositionally biased region" description="Polar residues" evidence="10">
    <location>
        <begin position="1205"/>
        <end position="1228"/>
    </location>
</feature>
<keyword evidence="5" id="KW-0130">Cell adhesion</keyword>
<feature type="transmembrane region" description="Helical" evidence="11">
    <location>
        <begin position="906"/>
        <end position="930"/>
    </location>
</feature>
<reference evidence="14 15" key="1">
    <citation type="submission" date="2024-02" db="EMBL/GenBank/DDBJ databases">
        <authorList>
            <person name="Daric V."/>
            <person name="Darras S."/>
        </authorList>
    </citation>
    <scope>NUCLEOTIDE SEQUENCE [LARGE SCALE GENOMIC DNA]</scope>
</reference>
<feature type="compositionally biased region" description="Low complexity" evidence="10">
    <location>
        <begin position="1379"/>
        <end position="1393"/>
    </location>
</feature>
<dbReference type="Pfam" id="PF00028">
    <property type="entry name" value="Cadherin"/>
    <property type="match status" value="5"/>
</dbReference>
<gene>
    <name evidence="14" type="ORF">CVLEPA_LOCUS15400</name>
</gene>
<accession>A0ABP0FXU1</accession>
<evidence type="ECO:0000256" key="5">
    <source>
        <dbReference type="ARBA" id="ARBA00022889"/>
    </source>
</evidence>
<feature type="domain" description="Cadherin" evidence="13">
    <location>
        <begin position="374"/>
        <end position="480"/>
    </location>
</feature>
<feature type="compositionally biased region" description="Polar residues" evidence="10">
    <location>
        <begin position="1235"/>
        <end position="1262"/>
    </location>
</feature>
<evidence type="ECO:0000256" key="11">
    <source>
        <dbReference type="SAM" id="Phobius"/>
    </source>
</evidence>
<evidence type="ECO:0000256" key="6">
    <source>
        <dbReference type="ARBA" id="ARBA00022989"/>
    </source>
</evidence>
<comment type="caution">
    <text evidence="14">The sequence shown here is derived from an EMBL/GenBank/DDBJ whole genome shotgun (WGS) entry which is preliminary data.</text>
</comment>
<dbReference type="SMART" id="SM00112">
    <property type="entry name" value="CA"/>
    <property type="match status" value="7"/>
</dbReference>
<evidence type="ECO:0000256" key="1">
    <source>
        <dbReference type="ARBA" id="ARBA00004167"/>
    </source>
</evidence>
<dbReference type="PROSITE" id="PS50268">
    <property type="entry name" value="CADHERIN_2"/>
    <property type="match status" value="7"/>
</dbReference>
<dbReference type="Gene3D" id="2.60.40.60">
    <property type="entry name" value="Cadherins"/>
    <property type="match status" value="7"/>
</dbReference>
<protein>
    <recommendedName>
        <fullName evidence="13">Cadherin domain-containing protein</fullName>
    </recommendedName>
</protein>